<dbReference type="Proteomes" id="UP000186922">
    <property type="component" value="Unassembled WGS sequence"/>
</dbReference>
<dbReference type="AlphaFoldDB" id="A0A1D1UZG1"/>
<evidence type="ECO:0000313" key="2">
    <source>
        <dbReference type="Proteomes" id="UP000186922"/>
    </source>
</evidence>
<dbReference type="EMBL" id="BDGG01000002">
    <property type="protein sequence ID" value="GAU91558.1"/>
    <property type="molecule type" value="Genomic_DNA"/>
</dbReference>
<accession>A0A1D1UZG1</accession>
<proteinExistence type="predicted"/>
<sequence length="106" mass="11626">MANASGSLSMLRMSAAQSQSVLMAFGQWKPLPRPSLARIGVPDRLIDIVVHQLPKPRPSKTGRRVHQATYSSWHQVQADTHTTAYTQVLQGALAGYQTVIVEFVEG</sequence>
<protein>
    <submittedName>
        <fullName evidence="1">Uncharacterized protein</fullName>
    </submittedName>
</protein>
<reference evidence="1 2" key="1">
    <citation type="journal article" date="2016" name="Nat. Commun.">
        <title>Extremotolerant tardigrade genome and improved radiotolerance of human cultured cells by tardigrade-unique protein.</title>
        <authorList>
            <person name="Hashimoto T."/>
            <person name="Horikawa D.D."/>
            <person name="Saito Y."/>
            <person name="Kuwahara H."/>
            <person name="Kozuka-Hata H."/>
            <person name="Shin-I T."/>
            <person name="Minakuchi Y."/>
            <person name="Ohishi K."/>
            <person name="Motoyama A."/>
            <person name="Aizu T."/>
            <person name="Enomoto A."/>
            <person name="Kondo K."/>
            <person name="Tanaka S."/>
            <person name="Hara Y."/>
            <person name="Koshikawa S."/>
            <person name="Sagara H."/>
            <person name="Miura T."/>
            <person name="Yokobori S."/>
            <person name="Miyagawa K."/>
            <person name="Suzuki Y."/>
            <person name="Kubo T."/>
            <person name="Oyama M."/>
            <person name="Kohara Y."/>
            <person name="Fujiyama A."/>
            <person name="Arakawa K."/>
            <person name="Katayama T."/>
            <person name="Toyoda A."/>
            <person name="Kunieda T."/>
        </authorList>
    </citation>
    <scope>NUCLEOTIDE SEQUENCE [LARGE SCALE GENOMIC DNA]</scope>
    <source>
        <strain evidence="1 2">YOKOZUNA-1</strain>
    </source>
</reference>
<comment type="caution">
    <text evidence="1">The sequence shown here is derived from an EMBL/GenBank/DDBJ whole genome shotgun (WGS) entry which is preliminary data.</text>
</comment>
<evidence type="ECO:0000313" key="1">
    <source>
        <dbReference type="EMBL" id="GAU91558.1"/>
    </source>
</evidence>
<keyword evidence="2" id="KW-1185">Reference proteome</keyword>
<name>A0A1D1UZG1_RAMVA</name>
<gene>
    <name evidence="1" type="primary">RvY_03787-1</name>
    <name evidence="1" type="synonym">RvY_03787.1</name>
    <name evidence="1" type="ORF">RvY_03787</name>
</gene>
<organism evidence="1 2">
    <name type="scientific">Ramazzottius varieornatus</name>
    <name type="common">Water bear</name>
    <name type="synonym">Tardigrade</name>
    <dbReference type="NCBI Taxonomy" id="947166"/>
    <lineage>
        <taxon>Eukaryota</taxon>
        <taxon>Metazoa</taxon>
        <taxon>Ecdysozoa</taxon>
        <taxon>Tardigrada</taxon>
        <taxon>Eutardigrada</taxon>
        <taxon>Parachela</taxon>
        <taxon>Hypsibioidea</taxon>
        <taxon>Ramazzottiidae</taxon>
        <taxon>Ramazzottius</taxon>
    </lineage>
</organism>